<reference evidence="3" key="1">
    <citation type="submission" date="2014-02" db="EMBL/GenBank/DDBJ databases">
        <authorList>
            <person name="Gan H."/>
        </authorList>
    </citation>
    <scope>NUCLEOTIDE SEQUENCE [LARGE SCALE GENOMIC DNA]</scope>
    <source>
        <strain evidence="3">S1</strain>
    </source>
</reference>
<accession>A0A1L1PQC5</accession>
<gene>
    <name evidence="2" type="ORF">BN948_04339</name>
</gene>
<dbReference type="Gene3D" id="2.30.110.10">
    <property type="entry name" value="Electron Transport, Fmn-binding Protein, Chain A"/>
    <property type="match status" value="1"/>
</dbReference>
<keyword evidence="3" id="KW-1185">Reference proteome</keyword>
<dbReference type="PANTHER" id="PTHR42815">
    <property type="entry name" value="FAD-BINDING, PUTATIVE (AFU_ORTHOLOGUE AFUA_6G07600)-RELATED"/>
    <property type="match status" value="1"/>
</dbReference>
<organism evidence="2 3">
    <name type="scientific">Hydrogenophaga intermedia</name>
    <dbReference type="NCBI Taxonomy" id="65786"/>
    <lineage>
        <taxon>Bacteria</taxon>
        <taxon>Pseudomonadati</taxon>
        <taxon>Pseudomonadota</taxon>
        <taxon>Betaproteobacteria</taxon>
        <taxon>Burkholderiales</taxon>
        <taxon>Comamonadaceae</taxon>
        <taxon>Hydrogenophaga</taxon>
    </lineage>
</organism>
<dbReference type="InterPro" id="IPR011576">
    <property type="entry name" value="Pyridox_Oxase_N"/>
</dbReference>
<evidence type="ECO:0000259" key="1">
    <source>
        <dbReference type="Pfam" id="PF01243"/>
    </source>
</evidence>
<evidence type="ECO:0000313" key="3">
    <source>
        <dbReference type="Proteomes" id="UP000028878"/>
    </source>
</evidence>
<proteinExistence type="predicted"/>
<name>A0A1L1PQC5_HYDIT</name>
<reference evidence="3" key="2">
    <citation type="submission" date="2014-11" db="EMBL/GenBank/DDBJ databases">
        <title>Draft genome sequence of Hydrogenophaga intermedia S1.</title>
        <authorList>
            <person name="Gan H.M."/>
            <person name="Chew T.H."/>
            <person name="Stolz A."/>
        </authorList>
    </citation>
    <scope>NUCLEOTIDE SEQUENCE [LARGE SCALE GENOMIC DNA]</scope>
    <source>
        <strain evidence="3">S1</strain>
    </source>
</reference>
<sequence length="321" mass="34555">MHDTATFHEGERAMQARAGALERLTAIGPRVVRDHMPDQHRELFEKLPTLVVGSLDAAGQPWASLLAGPPGFVHTPDERHLSVNARPAADDPLASALAVGAPLGLLGLEPHTRRRNRMNGRVVSDGAEGFTVRVDQSFGNCPQYIQAREPEWVPQAPLPAQRHGARLIEPARALLASADTVFIASAAPRAGSGTDETNQGVDVSHRGGLPGFARVHDEDGPKGASVLTIPDYRGNFFFNTLGNLLSRPQAGLLCVDPGSGDVLQLAAEASIVWEGPEVDATPGAERLLRLRVVSHLWRPRALPLRWSAHEFAPQLITPPRD</sequence>
<evidence type="ECO:0000313" key="2">
    <source>
        <dbReference type="EMBL" id="CDN89899.1"/>
    </source>
</evidence>
<dbReference type="RefSeq" id="WP_009517867.1">
    <property type="nucleotide sequence ID" value="NZ_CCAE010000057.1"/>
</dbReference>
<dbReference type="InterPro" id="IPR012349">
    <property type="entry name" value="Split_barrel_FMN-bd"/>
</dbReference>
<protein>
    <submittedName>
        <fullName evidence="2">Pyridoxamine 5'-phosphate oxidase-like FMN-binding protein</fullName>
    </submittedName>
</protein>
<dbReference type="AlphaFoldDB" id="A0A1L1PQC5"/>
<dbReference type="Pfam" id="PF01243">
    <property type="entry name" value="PNPOx_N"/>
    <property type="match status" value="1"/>
</dbReference>
<dbReference type="EMBL" id="CCAE010000057">
    <property type="protein sequence ID" value="CDN89899.1"/>
    <property type="molecule type" value="Genomic_DNA"/>
</dbReference>
<dbReference type="Proteomes" id="UP000028878">
    <property type="component" value="Unassembled WGS sequence"/>
</dbReference>
<feature type="domain" description="Pyridoxamine 5'-phosphate oxidase N-terminal" evidence="1">
    <location>
        <begin position="36"/>
        <end position="141"/>
    </location>
</feature>
<dbReference type="PANTHER" id="PTHR42815:SF2">
    <property type="entry name" value="FAD-BINDING, PUTATIVE (AFU_ORTHOLOGUE AFUA_6G07600)-RELATED"/>
    <property type="match status" value="1"/>
</dbReference>